<reference evidence="3 4" key="1">
    <citation type="submission" date="2024-06" db="EMBL/GenBank/DDBJ databases">
        <title>Genomic Encyclopedia of Type Strains, Phase V (KMG-V): Genome sequencing to study the core and pangenomes of soil and plant-associated prokaryotes.</title>
        <authorList>
            <person name="Whitman W."/>
        </authorList>
    </citation>
    <scope>NUCLEOTIDE SEQUENCE [LARGE SCALE GENOMIC DNA]</scope>
    <source>
        <strain evidence="3 4">NE40</strain>
    </source>
</reference>
<organism evidence="3 4">
    <name type="scientific">Endozoicomonas lisbonensis</name>
    <dbReference type="NCBI Taxonomy" id="3120522"/>
    <lineage>
        <taxon>Bacteria</taxon>
        <taxon>Pseudomonadati</taxon>
        <taxon>Pseudomonadota</taxon>
        <taxon>Gammaproteobacteria</taxon>
        <taxon>Oceanospirillales</taxon>
        <taxon>Endozoicomonadaceae</taxon>
        <taxon>Endozoicomonas</taxon>
    </lineage>
</organism>
<keyword evidence="4" id="KW-1185">Reference proteome</keyword>
<evidence type="ECO:0000259" key="1">
    <source>
        <dbReference type="Pfam" id="PF21250"/>
    </source>
</evidence>
<evidence type="ECO:0000313" key="3">
    <source>
        <dbReference type="EMBL" id="MET4758546.1"/>
    </source>
</evidence>
<name>A0ABV2SL90_9GAMM</name>
<gene>
    <name evidence="3" type="ORF">V5J35_003738</name>
</gene>
<evidence type="ECO:0000313" key="4">
    <source>
        <dbReference type="Proteomes" id="UP001549366"/>
    </source>
</evidence>
<feature type="domain" description="Glycoside phosphorylase super sandwich" evidence="1">
    <location>
        <begin position="143"/>
        <end position="215"/>
    </location>
</feature>
<dbReference type="Proteomes" id="UP001549366">
    <property type="component" value="Unassembled WGS sequence"/>
</dbReference>
<dbReference type="InterPro" id="IPR048771">
    <property type="entry name" value="SOGP_2nd"/>
</dbReference>
<accession>A0ABV2SL90</accession>
<proteinExistence type="predicted"/>
<feature type="domain" description="SOGP N-terminal" evidence="2">
    <location>
        <begin position="15"/>
        <end position="77"/>
    </location>
</feature>
<evidence type="ECO:0000259" key="2">
    <source>
        <dbReference type="Pfam" id="PF21958"/>
    </source>
</evidence>
<sequence>MQRGISQKSYRLKLTAVAFSADGTQFFGKSYKFTNQPEALIKPTLDNVKYQYEMAYVALQTADITLKDGDASSTVFYLYFKPHMEKSNVSEAEAPENIAVHYEAPAKDKAVAIAAPEFHLSGQSVLAGTPLSSDEVTEFFGTERRFVEEKNGVLLSFFHGDSQYVTLQEKELYLERSTGHMISSGNNQDFTNAVLSSTHGMYGVFNSHLVLVSTNCWV</sequence>
<comment type="caution">
    <text evidence="3">The sequence shown here is derived from an EMBL/GenBank/DDBJ whole genome shotgun (WGS) entry which is preliminary data.</text>
</comment>
<protein>
    <submittedName>
        <fullName evidence="3">Cellobiose phosphorylase</fullName>
    </submittedName>
</protein>
<dbReference type="InterPro" id="IPR053831">
    <property type="entry name" value="SOGP_N"/>
</dbReference>
<dbReference type="Pfam" id="PF21958">
    <property type="entry name" value="SOGP_N"/>
    <property type="match status" value="1"/>
</dbReference>
<dbReference type="Pfam" id="PF21250">
    <property type="entry name" value="SOGP_2nd"/>
    <property type="match status" value="1"/>
</dbReference>
<dbReference type="EMBL" id="JBEWTB010000002">
    <property type="protein sequence ID" value="MET4758546.1"/>
    <property type="molecule type" value="Genomic_DNA"/>
</dbReference>